<dbReference type="Proteomes" id="UP000095287">
    <property type="component" value="Unplaced"/>
</dbReference>
<protein>
    <submittedName>
        <fullName evidence="2">Secreted protein</fullName>
    </submittedName>
</protein>
<proteinExistence type="predicted"/>
<sequence>MLPCKIYSTGRPKNDIKALDVKNRPPHWRESSFGGTSFGLFCRSYLNAQTPSAFSSQRIIPCSDHQIRTPCGGDACKRRRAKANSPIYSIARAIALPSRRRKTKSYTAVVAVAKVQNANFLLPTSPTRACSRA</sequence>
<keyword evidence="1" id="KW-1185">Reference proteome</keyword>
<accession>A0A1I7Y8U1</accession>
<dbReference type="WBParaSite" id="L893_g13655.t1">
    <property type="protein sequence ID" value="L893_g13655.t1"/>
    <property type="gene ID" value="L893_g13655"/>
</dbReference>
<evidence type="ECO:0000313" key="1">
    <source>
        <dbReference type="Proteomes" id="UP000095287"/>
    </source>
</evidence>
<dbReference type="AlphaFoldDB" id="A0A1I7Y8U1"/>
<organism evidence="1 2">
    <name type="scientific">Steinernema glaseri</name>
    <dbReference type="NCBI Taxonomy" id="37863"/>
    <lineage>
        <taxon>Eukaryota</taxon>
        <taxon>Metazoa</taxon>
        <taxon>Ecdysozoa</taxon>
        <taxon>Nematoda</taxon>
        <taxon>Chromadorea</taxon>
        <taxon>Rhabditida</taxon>
        <taxon>Tylenchina</taxon>
        <taxon>Panagrolaimomorpha</taxon>
        <taxon>Strongyloidoidea</taxon>
        <taxon>Steinernematidae</taxon>
        <taxon>Steinernema</taxon>
    </lineage>
</organism>
<name>A0A1I7Y8U1_9BILA</name>
<evidence type="ECO:0000313" key="2">
    <source>
        <dbReference type="WBParaSite" id="L893_g13655.t1"/>
    </source>
</evidence>
<reference evidence="2" key="1">
    <citation type="submission" date="2016-11" db="UniProtKB">
        <authorList>
            <consortium name="WormBaseParasite"/>
        </authorList>
    </citation>
    <scope>IDENTIFICATION</scope>
</reference>